<feature type="compositionally biased region" description="Polar residues" evidence="1">
    <location>
        <begin position="57"/>
        <end position="67"/>
    </location>
</feature>
<evidence type="ECO:0000313" key="3">
    <source>
        <dbReference type="Proteomes" id="UP000765509"/>
    </source>
</evidence>
<proteinExistence type="predicted"/>
<protein>
    <submittedName>
        <fullName evidence="2">Uncharacterized protein</fullName>
    </submittedName>
</protein>
<name>A0A9Q3CND0_9BASI</name>
<feature type="compositionally biased region" description="Basic residues" evidence="1">
    <location>
        <begin position="75"/>
        <end position="87"/>
    </location>
</feature>
<organism evidence="2 3">
    <name type="scientific">Austropuccinia psidii MF-1</name>
    <dbReference type="NCBI Taxonomy" id="1389203"/>
    <lineage>
        <taxon>Eukaryota</taxon>
        <taxon>Fungi</taxon>
        <taxon>Dikarya</taxon>
        <taxon>Basidiomycota</taxon>
        <taxon>Pucciniomycotina</taxon>
        <taxon>Pucciniomycetes</taxon>
        <taxon>Pucciniales</taxon>
        <taxon>Sphaerophragmiaceae</taxon>
        <taxon>Austropuccinia</taxon>
    </lineage>
</organism>
<comment type="caution">
    <text evidence="2">The sequence shown here is derived from an EMBL/GenBank/DDBJ whole genome shotgun (WGS) entry which is preliminary data.</text>
</comment>
<keyword evidence="3" id="KW-1185">Reference proteome</keyword>
<reference evidence="2" key="1">
    <citation type="submission" date="2021-03" db="EMBL/GenBank/DDBJ databases">
        <title>Draft genome sequence of rust myrtle Austropuccinia psidii MF-1, a brazilian biotype.</title>
        <authorList>
            <person name="Quecine M.C."/>
            <person name="Pachon D.M.R."/>
            <person name="Bonatelli M.L."/>
            <person name="Correr F.H."/>
            <person name="Franceschini L.M."/>
            <person name="Leite T.F."/>
            <person name="Margarido G.R.A."/>
            <person name="Almeida C.A."/>
            <person name="Ferrarezi J.A."/>
            <person name="Labate C.A."/>
        </authorList>
    </citation>
    <scope>NUCLEOTIDE SEQUENCE</scope>
    <source>
        <strain evidence="2">MF-1</strain>
    </source>
</reference>
<dbReference type="AlphaFoldDB" id="A0A9Q3CND0"/>
<evidence type="ECO:0000256" key="1">
    <source>
        <dbReference type="SAM" id="MobiDB-lite"/>
    </source>
</evidence>
<sequence length="87" mass="9972">MCTKEITFRYLMVITKGWNPKRQFKILEERAARIRENQATFQAIEEEKNQTEHTPIPSGSQGVNQPDSPVASHHSGTRRSVTKSHHS</sequence>
<feature type="region of interest" description="Disordered" evidence="1">
    <location>
        <begin position="42"/>
        <end position="87"/>
    </location>
</feature>
<accession>A0A9Q3CND0</accession>
<gene>
    <name evidence="2" type="ORF">O181_025357</name>
</gene>
<dbReference type="Proteomes" id="UP000765509">
    <property type="component" value="Unassembled WGS sequence"/>
</dbReference>
<dbReference type="EMBL" id="AVOT02008259">
    <property type="protein sequence ID" value="MBW0485642.1"/>
    <property type="molecule type" value="Genomic_DNA"/>
</dbReference>
<evidence type="ECO:0000313" key="2">
    <source>
        <dbReference type="EMBL" id="MBW0485642.1"/>
    </source>
</evidence>